<dbReference type="CDD" id="cd14852">
    <property type="entry name" value="LD-carboxypeptidase"/>
    <property type="match status" value="1"/>
</dbReference>
<gene>
    <name evidence="3" type="ORF">COZ64_02505</name>
</gene>
<feature type="non-terminal residue" evidence="3">
    <location>
        <position position="1"/>
    </location>
</feature>
<dbReference type="SUPFAM" id="SSF55166">
    <property type="entry name" value="Hedgehog/DD-peptidase"/>
    <property type="match status" value="1"/>
</dbReference>
<evidence type="ECO:0000313" key="3">
    <source>
        <dbReference type="EMBL" id="PIX28627.1"/>
    </source>
</evidence>
<dbReference type="InterPro" id="IPR003709">
    <property type="entry name" value="VanY-like_core_dom"/>
</dbReference>
<evidence type="ECO:0000256" key="1">
    <source>
        <dbReference type="SAM" id="Phobius"/>
    </source>
</evidence>
<organism evidence="3 4">
    <name type="scientific">Candidatus Brennerbacteria bacterium CG_4_8_14_3_um_filter_43_14</name>
    <dbReference type="NCBI Taxonomy" id="1974521"/>
    <lineage>
        <taxon>Bacteria</taxon>
        <taxon>Candidatus Brenneribacteriota</taxon>
    </lineage>
</organism>
<protein>
    <recommendedName>
        <fullName evidence="2">D-alanyl-D-alanine carboxypeptidase-like core domain-containing protein</fullName>
    </recommendedName>
</protein>
<accession>A0A2H9N429</accession>
<dbReference type="InterPro" id="IPR052179">
    <property type="entry name" value="DD-CPase-like"/>
</dbReference>
<keyword evidence="1" id="KW-0472">Membrane</keyword>
<evidence type="ECO:0000259" key="2">
    <source>
        <dbReference type="Pfam" id="PF02557"/>
    </source>
</evidence>
<sequence length="286" mass="33004">TLFISLTFLGVLIIGYVMYQYVYATRTLDSILTSVTSSFQATVRQLDQRLVEMREENDTLLTALGAEKNRNNIFDAQIKSMQSTVSTLEKLSKTDKELLMKYSRVYFLNENYVPSNLSIIDKKYNYNQDELLQIHTNVEPFLYKLLEAAASSSVPMEIISAYRSFGTQAVLKSGYKIIYGSGANQFSADQGYSEHQLGTTIDLTTSDIDASFSKFEASTAYKWLVENAYRYGFILSYPKQNKYYQFEPWHWRFVGIGLATKLHNNNQYFYDLDQREIDAYLVTIFD</sequence>
<dbReference type="AlphaFoldDB" id="A0A2H9N429"/>
<name>A0A2H9N429_9BACT</name>
<dbReference type="GO" id="GO:0008233">
    <property type="term" value="F:peptidase activity"/>
    <property type="evidence" value="ECO:0007669"/>
    <property type="project" value="InterPro"/>
</dbReference>
<dbReference type="Proteomes" id="UP000236842">
    <property type="component" value="Unassembled WGS sequence"/>
</dbReference>
<feature type="domain" description="D-alanyl-D-alanine carboxypeptidase-like core" evidence="2">
    <location>
        <begin position="133"/>
        <end position="255"/>
    </location>
</feature>
<dbReference type="Pfam" id="PF02557">
    <property type="entry name" value="VanY"/>
    <property type="match status" value="1"/>
</dbReference>
<dbReference type="GO" id="GO:0006508">
    <property type="term" value="P:proteolysis"/>
    <property type="evidence" value="ECO:0007669"/>
    <property type="project" value="InterPro"/>
</dbReference>
<dbReference type="PANTHER" id="PTHR34385">
    <property type="entry name" value="D-ALANYL-D-ALANINE CARBOXYPEPTIDASE"/>
    <property type="match status" value="1"/>
</dbReference>
<feature type="transmembrane region" description="Helical" evidence="1">
    <location>
        <begin position="6"/>
        <end position="24"/>
    </location>
</feature>
<evidence type="ECO:0000313" key="4">
    <source>
        <dbReference type="Proteomes" id="UP000236842"/>
    </source>
</evidence>
<dbReference type="InterPro" id="IPR009045">
    <property type="entry name" value="Zn_M74/Hedgehog-like"/>
</dbReference>
<dbReference type="EMBL" id="PFIJ01000044">
    <property type="protein sequence ID" value="PIX28627.1"/>
    <property type="molecule type" value="Genomic_DNA"/>
</dbReference>
<keyword evidence="1" id="KW-0812">Transmembrane</keyword>
<keyword evidence="1" id="KW-1133">Transmembrane helix</keyword>
<dbReference type="Gene3D" id="3.30.1380.10">
    <property type="match status" value="1"/>
</dbReference>
<dbReference type="InterPro" id="IPR058193">
    <property type="entry name" value="VanY/YodJ_core_dom"/>
</dbReference>
<reference evidence="4" key="1">
    <citation type="submission" date="2017-09" db="EMBL/GenBank/DDBJ databases">
        <title>Depth-based differentiation of microbial function through sediment-hosted aquifers and enrichment of novel symbionts in the deep terrestrial subsurface.</title>
        <authorList>
            <person name="Probst A.J."/>
            <person name="Ladd B."/>
            <person name="Jarett J.K."/>
            <person name="Geller-Mcgrath D.E."/>
            <person name="Sieber C.M.K."/>
            <person name="Emerson J.B."/>
            <person name="Anantharaman K."/>
            <person name="Thomas B.C."/>
            <person name="Malmstrom R."/>
            <person name="Stieglmeier M."/>
            <person name="Klingl A."/>
            <person name="Woyke T."/>
            <person name="Ryan C.M."/>
            <person name="Banfield J.F."/>
        </authorList>
    </citation>
    <scope>NUCLEOTIDE SEQUENCE [LARGE SCALE GENOMIC DNA]</scope>
</reference>
<comment type="caution">
    <text evidence="3">The sequence shown here is derived from an EMBL/GenBank/DDBJ whole genome shotgun (WGS) entry which is preliminary data.</text>
</comment>
<dbReference type="PANTHER" id="PTHR34385:SF1">
    <property type="entry name" value="PEPTIDOGLYCAN L-ALANYL-D-GLUTAMATE ENDOPEPTIDASE CWLK"/>
    <property type="match status" value="1"/>
</dbReference>
<proteinExistence type="predicted"/>